<comment type="subcellular location">
    <subcellularLocation>
        <location evidence="1">Mitochondrion</location>
    </subcellularLocation>
</comment>
<dbReference type="PANTHER" id="PTHR11851:SF149">
    <property type="entry name" value="GH01077P"/>
    <property type="match status" value="1"/>
</dbReference>
<keyword evidence="2" id="KW-0645">Protease</keyword>
<dbReference type="PANTHER" id="PTHR11851">
    <property type="entry name" value="METALLOPROTEASE"/>
    <property type="match status" value="1"/>
</dbReference>
<dbReference type="Pfam" id="PF05193">
    <property type="entry name" value="Peptidase_M16_C"/>
    <property type="match status" value="1"/>
</dbReference>
<name>A0A9X0CZS7_9CNID</name>
<dbReference type="GO" id="GO:0046872">
    <property type="term" value="F:metal ion binding"/>
    <property type="evidence" value="ECO:0007669"/>
    <property type="project" value="UniProtKB-KW"/>
</dbReference>
<comment type="caution">
    <text evidence="9">The sequence shown here is derived from an EMBL/GenBank/DDBJ whole genome shotgun (WGS) entry which is preliminary data.</text>
</comment>
<keyword evidence="4" id="KW-0378">Hydrolase</keyword>
<dbReference type="GO" id="GO:0005739">
    <property type="term" value="C:mitochondrion"/>
    <property type="evidence" value="ECO:0007669"/>
    <property type="project" value="UniProtKB-SubCell"/>
</dbReference>
<dbReference type="GO" id="GO:0006627">
    <property type="term" value="P:protein processing involved in protein targeting to mitochondrion"/>
    <property type="evidence" value="ECO:0007669"/>
    <property type="project" value="TreeGrafter"/>
</dbReference>
<evidence type="ECO:0000256" key="5">
    <source>
        <dbReference type="ARBA" id="ARBA00022833"/>
    </source>
</evidence>
<keyword evidence="7" id="KW-0496">Mitochondrion</keyword>
<evidence type="ECO:0000256" key="1">
    <source>
        <dbReference type="ARBA" id="ARBA00004173"/>
    </source>
</evidence>
<feature type="domain" description="Peptidase M16 C-terminal" evidence="8">
    <location>
        <begin position="11"/>
        <end position="154"/>
    </location>
</feature>
<evidence type="ECO:0000256" key="6">
    <source>
        <dbReference type="ARBA" id="ARBA00023049"/>
    </source>
</evidence>
<evidence type="ECO:0000256" key="2">
    <source>
        <dbReference type="ARBA" id="ARBA00022670"/>
    </source>
</evidence>
<gene>
    <name evidence="9" type="ORF">OS493_040407</name>
</gene>
<dbReference type="InterPro" id="IPR050361">
    <property type="entry name" value="MPP/UQCRC_Complex"/>
</dbReference>
<dbReference type="Gene3D" id="3.30.830.10">
    <property type="entry name" value="Metalloenzyme, LuxS/M16 peptidase-like"/>
    <property type="match status" value="2"/>
</dbReference>
<dbReference type="Proteomes" id="UP001163046">
    <property type="component" value="Unassembled WGS sequence"/>
</dbReference>
<protein>
    <recommendedName>
        <fullName evidence="8">Peptidase M16 C-terminal domain-containing protein</fullName>
    </recommendedName>
</protein>
<keyword evidence="3" id="KW-0479">Metal-binding</keyword>
<evidence type="ECO:0000256" key="4">
    <source>
        <dbReference type="ARBA" id="ARBA00022801"/>
    </source>
</evidence>
<dbReference type="GO" id="GO:0004222">
    <property type="term" value="F:metalloendopeptidase activity"/>
    <property type="evidence" value="ECO:0007669"/>
    <property type="project" value="TreeGrafter"/>
</dbReference>
<dbReference type="OrthoDB" id="10251424at2759"/>
<organism evidence="9 10">
    <name type="scientific">Desmophyllum pertusum</name>
    <dbReference type="NCBI Taxonomy" id="174260"/>
    <lineage>
        <taxon>Eukaryota</taxon>
        <taxon>Metazoa</taxon>
        <taxon>Cnidaria</taxon>
        <taxon>Anthozoa</taxon>
        <taxon>Hexacorallia</taxon>
        <taxon>Scleractinia</taxon>
        <taxon>Caryophylliina</taxon>
        <taxon>Caryophylliidae</taxon>
        <taxon>Desmophyllum</taxon>
    </lineage>
</organism>
<evidence type="ECO:0000256" key="3">
    <source>
        <dbReference type="ARBA" id="ARBA00022723"/>
    </source>
</evidence>
<evidence type="ECO:0000259" key="8">
    <source>
        <dbReference type="Pfam" id="PF05193"/>
    </source>
</evidence>
<dbReference type="SUPFAM" id="SSF63411">
    <property type="entry name" value="LuxS/MPP-like metallohydrolase"/>
    <property type="match status" value="1"/>
</dbReference>
<sequence length="201" mass="22953">MQEVDTQLEEEYINKHYSAPRIVLAAAGGVDHDALVKLAEQNFNGLRSTYESQDVLQPCRYTGSEIRFRDDDMPLAHIAIAVEGLWLDSPRLLWTNGCQYAYWQLGQVLQRWKKYQQQACTGRGLFDMVQSNLAHSFMSFLTPAYTDTGLWLVYNDLEQFTCVAYTTVTLQWDIPTKEPGHIATIKRARSVCVTIHIMAAK</sequence>
<evidence type="ECO:0000256" key="7">
    <source>
        <dbReference type="ARBA" id="ARBA00023128"/>
    </source>
</evidence>
<evidence type="ECO:0000313" key="9">
    <source>
        <dbReference type="EMBL" id="KAJ7381570.1"/>
    </source>
</evidence>
<dbReference type="InterPro" id="IPR011249">
    <property type="entry name" value="Metalloenz_LuxS/M16"/>
</dbReference>
<dbReference type="EMBL" id="MU826239">
    <property type="protein sequence ID" value="KAJ7381570.1"/>
    <property type="molecule type" value="Genomic_DNA"/>
</dbReference>
<proteinExistence type="predicted"/>
<keyword evidence="6" id="KW-0482">Metalloprotease</keyword>
<keyword evidence="10" id="KW-1185">Reference proteome</keyword>
<dbReference type="InterPro" id="IPR007863">
    <property type="entry name" value="Peptidase_M16_C"/>
</dbReference>
<keyword evidence="5" id="KW-0862">Zinc</keyword>
<dbReference type="AlphaFoldDB" id="A0A9X0CZS7"/>
<reference evidence="9" key="1">
    <citation type="submission" date="2023-01" db="EMBL/GenBank/DDBJ databases">
        <title>Genome assembly of the deep-sea coral Lophelia pertusa.</title>
        <authorList>
            <person name="Herrera S."/>
            <person name="Cordes E."/>
        </authorList>
    </citation>
    <scope>NUCLEOTIDE SEQUENCE</scope>
    <source>
        <strain evidence="9">USNM1676648</strain>
        <tissue evidence="9">Polyp</tissue>
    </source>
</reference>
<accession>A0A9X0CZS7</accession>
<evidence type="ECO:0000313" key="10">
    <source>
        <dbReference type="Proteomes" id="UP001163046"/>
    </source>
</evidence>